<keyword evidence="3" id="KW-1185">Reference proteome</keyword>
<keyword evidence="1" id="KW-1133">Transmembrane helix</keyword>
<accession>A0A432XJD4</accession>
<keyword evidence="1" id="KW-0472">Membrane</keyword>
<evidence type="ECO:0000313" key="3">
    <source>
        <dbReference type="Proteomes" id="UP000286678"/>
    </source>
</evidence>
<dbReference type="RefSeq" id="WP_126833459.1">
    <property type="nucleotide sequence ID" value="NZ_PIPT01000003.1"/>
</dbReference>
<dbReference type="Proteomes" id="UP000286678">
    <property type="component" value="Unassembled WGS sequence"/>
</dbReference>
<evidence type="ECO:0000313" key="2">
    <source>
        <dbReference type="EMBL" id="RUO48828.1"/>
    </source>
</evidence>
<name>A0A432XJD4_9GAMM</name>
<organism evidence="2 3">
    <name type="scientific">Pseudidiomarina aquimaris</name>
    <dbReference type="NCBI Taxonomy" id="641841"/>
    <lineage>
        <taxon>Bacteria</taxon>
        <taxon>Pseudomonadati</taxon>
        <taxon>Pseudomonadota</taxon>
        <taxon>Gammaproteobacteria</taxon>
        <taxon>Alteromonadales</taxon>
        <taxon>Idiomarinaceae</taxon>
        <taxon>Pseudidiomarina</taxon>
    </lineage>
</organism>
<dbReference type="OrthoDB" id="2943819at2"/>
<gene>
    <name evidence="2" type="ORF">CWE21_05595</name>
</gene>
<comment type="caution">
    <text evidence="2">The sequence shown here is derived from an EMBL/GenBank/DDBJ whole genome shotgun (WGS) entry which is preliminary data.</text>
</comment>
<dbReference type="AlphaFoldDB" id="A0A432XJD4"/>
<feature type="transmembrane region" description="Helical" evidence="1">
    <location>
        <begin position="17"/>
        <end position="39"/>
    </location>
</feature>
<protein>
    <submittedName>
        <fullName evidence="2">Uncharacterized protein</fullName>
    </submittedName>
</protein>
<reference evidence="3" key="1">
    <citation type="journal article" date="2018" name="Front. Microbiol.">
        <title>Genome-Based Analysis Reveals the Taxonomy and Diversity of the Family Idiomarinaceae.</title>
        <authorList>
            <person name="Liu Y."/>
            <person name="Lai Q."/>
            <person name="Shao Z."/>
        </authorList>
    </citation>
    <scope>NUCLEOTIDE SEQUENCE [LARGE SCALE GENOMIC DNA]</scope>
    <source>
        <strain evidence="3">SW15</strain>
    </source>
</reference>
<sequence length="82" mass="8953">MDHHGFDNSSTVRLGEWMLTLFLTAIPVVNIIALLVWAFSNSTKPSKQNWARAILIWMVIAMVIGFGMGVLGLGGAMMMGNT</sequence>
<feature type="transmembrane region" description="Helical" evidence="1">
    <location>
        <begin position="51"/>
        <end position="79"/>
    </location>
</feature>
<evidence type="ECO:0000256" key="1">
    <source>
        <dbReference type="SAM" id="Phobius"/>
    </source>
</evidence>
<dbReference type="EMBL" id="PIPT01000003">
    <property type="protein sequence ID" value="RUO48828.1"/>
    <property type="molecule type" value="Genomic_DNA"/>
</dbReference>
<keyword evidence="1" id="KW-0812">Transmembrane</keyword>
<proteinExistence type="predicted"/>